<dbReference type="InterPro" id="IPR006638">
    <property type="entry name" value="Elp3/MiaA/NifB-like_rSAM"/>
</dbReference>
<keyword evidence="3" id="KW-0143">Chaperone</keyword>
<dbReference type="GO" id="GO:0051539">
    <property type="term" value="F:4 iron, 4 sulfur cluster binding"/>
    <property type="evidence" value="ECO:0007669"/>
    <property type="project" value="UniProtKB-UniRule"/>
</dbReference>
<dbReference type="Proteomes" id="UP000078368">
    <property type="component" value="Unassembled WGS sequence"/>
</dbReference>
<protein>
    <recommendedName>
        <fullName evidence="2 3">Heme chaperone HemW</fullName>
    </recommendedName>
</protein>
<dbReference type="InterPro" id="IPR004559">
    <property type="entry name" value="HemW-like"/>
</dbReference>
<comment type="similarity">
    <text evidence="1">Belongs to the anaerobic coproporphyrinogen-III oxidase family. HemW subfamily.</text>
</comment>
<comment type="caution">
    <text evidence="5">The sequence shown here is derived from an EMBL/GenBank/DDBJ whole genome shotgun (WGS) entry which is preliminary data.</text>
</comment>
<dbReference type="SFLD" id="SFLDG01082">
    <property type="entry name" value="B12-binding_domain_containing"/>
    <property type="match status" value="1"/>
</dbReference>
<dbReference type="Gene3D" id="3.30.750.200">
    <property type="match status" value="1"/>
</dbReference>
<dbReference type="STRING" id="1823756.A4H34_06855"/>
<organism evidence="5 6">
    <name type="scientific">Peptidiphaga gingivicola</name>
    <dbReference type="NCBI Taxonomy" id="2741497"/>
    <lineage>
        <taxon>Bacteria</taxon>
        <taxon>Bacillati</taxon>
        <taxon>Actinomycetota</taxon>
        <taxon>Actinomycetes</taxon>
        <taxon>Actinomycetales</taxon>
        <taxon>Actinomycetaceae</taxon>
        <taxon>Peptidiphaga</taxon>
    </lineage>
</organism>
<dbReference type="Pfam" id="PF04055">
    <property type="entry name" value="Radical_SAM"/>
    <property type="match status" value="1"/>
</dbReference>
<dbReference type="GO" id="GO:0005737">
    <property type="term" value="C:cytoplasm"/>
    <property type="evidence" value="ECO:0007669"/>
    <property type="project" value="UniProtKB-SubCell"/>
</dbReference>
<evidence type="ECO:0000256" key="1">
    <source>
        <dbReference type="ARBA" id="ARBA00006100"/>
    </source>
</evidence>
<name>A0A179B6E9_9ACTO</name>
<dbReference type="OrthoDB" id="9808022at2"/>
<dbReference type="SFLD" id="SFLDF00562">
    <property type="entry name" value="HemN-like__clustered_with_heat"/>
    <property type="match status" value="1"/>
</dbReference>
<evidence type="ECO:0000256" key="2">
    <source>
        <dbReference type="ARBA" id="ARBA00017228"/>
    </source>
</evidence>
<dbReference type="GO" id="GO:0004109">
    <property type="term" value="F:coproporphyrinogen oxidase activity"/>
    <property type="evidence" value="ECO:0007669"/>
    <property type="project" value="InterPro"/>
</dbReference>
<keyword evidence="3" id="KW-0949">S-adenosyl-L-methionine</keyword>
<dbReference type="NCBIfam" id="TIGR00539">
    <property type="entry name" value="hemN_rel"/>
    <property type="match status" value="1"/>
</dbReference>
<keyword evidence="3" id="KW-0349">Heme</keyword>
<sequence length="403" mass="43131">MADLPDGEEAPKDGALPNPDVSGGLSAYVHVPFCAVRCGYCDFNTYTNLDFGPGASTSDFPESLVREIALSRGVLRGGEAAPLIDTVFFGGGTPTMLAPKQLGSVLAALNAAFGLREGAEATTEANPESVDREGLFRLADAGFTRVSFGMQSAVESVLTTLDRRHTPGQVGRAVGWAREAGLDVSVDLIYGAPGETMGQWRRSIEAAIALEPDHLSAYALTVEPGTKMGAQAARGVIQLPDPDELADKYEAADEAFEAAGYRWYEISNWARGGRECRHNRVYWGGGNWWGYGPGAHSHINGTRFWNVKHPLAYARRVAAGESPAAAREVLMASEIADEAVMLGVRMREGIEIPRFVRAETTAGLVADGLLDGRAAVAGRIVLTLRGRLLADAVTRRLWEDLEG</sequence>
<gene>
    <name evidence="5" type="ORF">A4H34_06855</name>
</gene>
<accession>A0A179B6E9</accession>
<proteinExistence type="inferred from homology"/>
<evidence type="ECO:0000256" key="3">
    <source>
        <dbReference type="RuleBase" id="RU364116"/>
    </source>
</evidence>
<dbReference type="PANTHER" id="PTHR13932">
    <property type="entry name" value="COPROPORPHYRINIGEN III OXIDASE"/>
    <property type="match status" value="1"/>
</dbReference>
<dbReference type="InterPro" id="IPR034505">
    <property type="entry name" value="Coproporphyrinogen-III_oxidase"/>
</dbReference>
<dbReference type="InterPro" id="IPR007197">
    <property type="entry name" value="rSAM"/>
</dbReference>
<dbReference type="PROSITE" id="PS51918">
    <property type="entry name" value="RADICAL_SAM"/>
    <property type="match status" value="1"/>
</dbReference>
<evidence type="ECO:0000313" key="5">
    <source>
        <dbReference type="EMBL" id="OAP86823.1"/>
    </source>
</evidence>
<dbReference type="RefSeq" id="WP_064231477.1">
    <property type="nucleotide sequence ID" value="NZ_LVZK01000001.1"/>
</dbReference>
<reference evidence="5 6" key="1">
    <citation type="submission" date="2016-04" db="EMBL/GenBank/DDBJ databases">
        <title>Peptidophaga gingivicola gen. nov., sp. nov., isolated from human subgingival plaque.</title>
        <authorList>
            <person name="Beall C.J."/>
            <person name="Mokrzan E.M."/>
            <person name="Griffen A.L."/>
            <person name="Leys E.J."/>
        </authorList>
    </citation>
    <scope>NUCLEOTIDE SEQUENCE [LARGE SCALE GENOMIC DNA]</scope>
    <source>
        <strain evidence="5 6">BA112</strain>
    </source>
</reference>
<dbReference type="SUPFAM" id="SSF102114">
    <property type="entry name" value="Radical SAM enzymes"/>
    <property type="match status" value="1"/>
</dbReference>
<dbReference type="EMBL" id="LVZK01000001">
    <property type="protein sequence ID" value="OAP86823.1"/>
    <property type="molecule type" value="Genomic_DNA"/>
</dbReference>
<keyword evidence="3" id="KW-0479">Metal-binding</keyword>
<dbReference type="GO" id="GO:0006779">
    <property type="term" value="P:porphyrin-containing compound biosynthetic process"/>
    <property type="evidence" value="ECO:0007669"/>
    <property type="project" value="InterPro"/>
</dbReference>
<feature type="domain" description="Radical SAM core" evidence="4">
    <location>
        <begin position="19"/>
        <end position="265"/>
    </location>
</feature>
<keyword evidence="6" id="KW-1185">Reference proteome</keyword>
<evidence type="ECO:0000259" key="4">
    <source>
        <dbReference type="PROSITE" id="PS51918"/>
    </source>
</evidence>
<dbReference type="GO" id="GO:0046872">
    <property type="term" value="F:metal ion binding"/>
    <property type="evidence" value="ECO:0007669"/>
    <property type="project" value="UniProtKB-UniRule"/>
</dbReference>
<dbReference type="SFLD" id="SFLDS00029">
    <property type="entry name" value="Radical_SAM"/>
    <property type="match status" value="1"/>
</dbReference>
<dbReference type="SMART" id="SM00729">
    <property type="entry name" value="Elp3"/>
    <property type="match status" value="1"/>
</dbReference>
<comment type="subcellular location">
    <subcellularLocation>
        <location evidence="3">Cytoplasm</location>
    </subcellularLocation>
</comment>
<comment type="function">
    <text evidence="3">Probably acts as a heme chaperone, transferring heme to an unknown acceptor. Binds one molecule of heme per monomer, possibly covalently. Binds 1 [4Fe-4S] cluster. The cluster is coordinated with 3 cysteines and an exchangeable S-adenosyl-L-methionine.</text>
</comment>
<evidence type="ECO:0000313" key="6">
    <source>
        <dbReference type="Proteomes" id="UP000078368"/>
    </source>
</evidence>
<keyword evidence="3" id="KW-0408">Iron</keyword>
<dbReference type="InterPro" id="IPR058240">
    <property type="entry name" value="rSAM_sf"/>
</dbReference>
<dbReference type="PANTHER" id="PTHR13932:SF5">
    <property type="entry name" value="RADICAL S-ADENOSYL METHIONINE DOMAIN-CONTAINING PROTEIN 1, MITOCHONDRIAL"/>
    <property type="match status" value="1"/>
</dbReference>
<dbReference type="AlphaFoldDB" id="A0A179B6E9"/>
<keyword evidence="3" id="KW-0963">Cytoplasm</keyword>
<dbReference type="SFLD" id="SFLDG01065">
    <property type="entry name" value="anaerobic_coproporphyrinogen-I"/>
    <property type="match status" value="1"/>
</dbReference>
<keyword evidence="3" id="KW-0004">4Fe-4S</keyword>
<keyword evidence="3" id="KW-0411">Iron-sulfur</keyword>
<dbReference type="CDD" id="cd01335">
    <property type="entry name" value="Radical_SAM"/>
    <property type="match status" value="1"/>
</dbReference>